<dbReference type="PROSITE" id="PS51781">
    <property type="entry name" value="SH3B"/>
    <property type="match status" value="1"/>
</dbReference>
<accession>A0ABP7FWA5</accession>
<evidence type="ECO:0000313" key="3">
    <source>
        <dbReference type="EMBL" id="GAA3749991.1"/>
    </source>
</evidence>
<feature type="chain" id="PRO_5046847658" description="SH3b domain-containing protein" evidence="1">
    <location>
        <begin position="43"/>
        <end position="127"/>
    </location>
</feature>
<dbReference type="InterPro" id="IPR003646">
    <property type="entry name" value="SH3-like_bac-type"/>
</dbReference>
<feature type="signal peptide" evidence="1">
    <location>
        <begin position="1"/>
        <end position="42"/>
    </location>
</feature>
<proteinExistence type="predicted"/>
<protein>
    <recommendedName>
        <fullName evidence="2">SH3b domain-containing protein</fullName>
    </recommendedName>
</protein>
<comment type="caution">
    <text evidence="3">The sequence shown here is derived from an EMBL/GenBank/DDBJ whole genome shotgun (WGS) entry which is preliminary data.</text>
</comment>
<sequence>MTRTTSPTRTTSDQRSAGRAPRALAAALAAVALLTLAGASTAAASSAAGPVRTLPAAAAGHQAAAVTCTVNDNGVNYRGGPGENYPVFGKVNRGQKINVRGRQGNWYMGDLWGGRTGVWIHVAYVTC</sequence>
<keyword evidence="1" id="KW-0732">Signal</keyword>
<dbReference type="Proteomes" id="UP001499884">
    <property type="component" value="Unassembled WGS sequence"/>
</dbReference>
<gene>
    <name evidence="3" type="ORF">GCM10023082_52490</name>
</gene>
<organism evidence="3 4">
    <name type="scientific">Streptomyces tremellae</name>
    <dbReference type="NCBI Taxonomy" id="1124239"/>
    <lineage>
        <taxon>Bacteria</taxon>
        <taxon>Bacillati</taxon>
        <taxon>Actinomycetota</taxon>
        <taxon>Actinomycetes</taxon>
        <taxon>Kitasatosporales</taxon>
        <taxon>Streptomycetaceae</taxon>
        <taxon>Streptomyces</taxon>
    </lineage>
</organism>
<evidence type="ECO:0000313" key="4">
    <source>
        <dbReference type="Proteomes" id="UP001499884"/>
    </source>
</evidence>
<evidence type="ECO:0000259" key="2">
    <source>
        <dbReference type="PROSITE" id="PS51781"/>
    </source>
</evidence>
<keyword evidence="4" id="KW-1185">Reference proteome</keyword>
<reference evidence="4" key="1">
    <citation type="journal article" date="2019" name="Int. J. Syst. Evol. Microbiol.">
        <title>The Global Catalogue of Microorganisms (GCM) 10K type strain sequencing project: providing services to taxonomists for standard genome sequencing and annotation.</title>
        <authorList>
            <consortium name="The Broad Institute Genomics Platform"/>
            <consortium name="The Broad Institute Genome Sequencing Center for Infectious Disease"/>
            <person name="Wu L."/>
            <person name="Ma J."/>
        </authorList>
    </citation>
    <scope>NUCLEOTIDE SEQUENCE [LARGE SCALE GENOMIC DNA]</scope>
    <source>
        <strain evidence="4">JCM 30846</strain>
    </source>
</reference>
<name>A0ABP7FWA5_9ACTN</name>
<dbReference type="Gene3D" id="2.30.30.40">
    <property type="entry name" value="SH3 Domains"/>
    <property type="match status" value="1"/>
</dbReference>
<dbReference type="EMBL" id="BAABEP010000050">
    <property type="protein sequence ID" value="GAA3749991.1"/>
    <property type="molecule type" value="Genomic_DNA"/>
</dbReference>
<dbReference type="RefSeq" id="WP_345652412.1">
    <property type="nucleotide sequence ID" value="NZ_BAABEP010000050.1"/>
</dbReference>
<evidence type="ECO:0000256" key="1">
    <source>
        <dbReference type="SAM" id="SignalP"/>
    </source>
</evidence>
<feature type="domain" description="SH3b" evidence="2">
    <location>
        <begin position="65"/>
        <end position="127"/>
    </location>
</feature>